<comment type="pathway">
    <text evidence="1 10">Amino-acid biosynthesis; L-arginine biosynthesis; carbamoyl phosphate from bicarbonate: step 1/1.</text>
</comment>
<dbReference type="EC" id="6.3.5.5" evidence="10"/>
<dbReference type="InterPro" id="IPR006274">
    <property type="entry name" value="CarbamoylP_synth_ssu"/>
</dbReference>
<dbReference type="InterPro" id="IPR002474">
    <property type="entry name" value="CarbamoylP_synth_ssu_N"/>
</dbReference>
<dbReference type="SUPFAM" id="SSF52317">
    <property type="entry name" value="Class I glutamine amidotransferase-like"/>
    <property type="match status" value="1"/>
</dbReference>
<evidence type="ECO:0000256" key="3">
    <source>
        <dbReference type="ARBA" id="ARBA00022598"/>
    </source>
</evidence>
<keyword evidence="5 10" id="KW-0067">ATP-binding</keyword>
<keyword evidence="4 10" id="KW-0547">Nucleotide-binding</keyword>
<feature type="active site" evidence="10">
    <location>
        <position position="365"/>
    </location>
</feature>
<accession>A0A1Z1MR31</accession>
<dbReference type="SMART" id="SM01097">
    <property type="entry name" value="CPSase_sm_chain"/>
    <property type="match status" value="1"/>
</dbReference>
<dbReference type="PRINTS" id="PR00096">
    <property type="entry name" value="GATASE"/>
</dbReference>
<dbReference type="GO" id="GO:0005524">
    <property type="term" value="F:ATP binding"/>
    <property type="evidence" value="ECO:0007669"/>
    <property type="project" value="UniProtKB-UniRule"/>
</dbReference>
<sequence>MSNNLYPVILYLQDGTFYKGWSFFELSSHFGEIVFNTGMVGYQEIFTDPSYSGQMVVFTYPELGNTGLNSEDNESNMVHIKALIAKNISNFTSNWRATTTLRDFLMQKRLPHIFGIDTRSLTRYVRSYGVMNAVIFNPSTHNSISNFIFHSIDKINLISKVTTKYPYLTNINVLTLKNPSVSLSHFKRDTNLRLSTQPKILIIDFGVKLNILKKLLHLGCLIIVVPSNCTYEKILEYKPDAIVLSNGPGNPLSASFAINTVKKLIHFAKIPIFGICMGHQILNLALGFHTFKLKFGHRGLNHPSGCFNYSEITSQNHGFAVHKKSFVKNEVSELIKHNFLNLNDLTIASTLHKNSPIFSVQYHPEASPGPRDSGYLFKTFIELVSFINSKN</sequence>
<comment type="subcellular location">
    <subcellularLocation>
        <location evidence="10">Plastid</location>
        <location evidence="10">Chloroplast</location>
    </subcellularLocation>
</comment>
<feature type="binding site" evidence="10">
    <location>
        <position position="249"/>
    </location>
    <ligand>
        <name>L-glutamine</name>
        <dbReference type="ChEBI" id="CHEBI:58359"/>
    </ligand>
</feature>
<feature type="active site" evidence="10">
    <location>
        <position position="363"/>
    </location>
</feature>
<keyword evidence="10" id="KW-0028">Amino-acid biosynthesis</keyword>
<dbReference type="AlphaFoldDB" id="A0A1Z1MR31"/>
<feature type="binding site" evidence="10">
    <location>
        <position position="247"/>
    </location>
    <ligand>
        <name>L-glutamine</name>
        <dbReference type="ChEBI" id="CHEBI:58359"/>
    </ligand>
</feature>
<dbReference type="NCBIfam" id="NF009475">
    <property type="entry name" value="PRK12838.1"/>
    <property type="match status" value="1"/>
</dbReference>
<feature type="binding site" evidence="10">
    <location>
        <position position="316"/>
    </location>
    <ligand>
        <name>L-glutamine</name>
        <dbReference type="ChEBI" id="CHEBI:58359"/>
    </ligand>
</feature>
<dbReference type="InterPro" id="IPR017926">
    <property type="entry name" value="GATASE"/>
</dbReference>
<evidence type="ECO:0000313" key="12">
    <source>
        <dbReference type="EMBL" id="ARW68211.1"/>
    </source>
</evidence>
<comment type="catalytic activity">
    <reaction evidence="8 10">
        <text>hydrogencarbonate + L-glutamine + 2 ATP + H2O = carbamoyl phosphate + L-glutamate + 2 ADP + phosphate + 2 H(+)</text>
        <dbReference type="Rhea" id="RHEA:18633"/>
        <dbReference type="ChEBI" id="CHEBI:15377"/>
        <dbReference type="ChEBI" id="CHEBI:15378"/>
        <dbReference type="ChEBI" id="CHEBI:17544"/>
        <dbReference type="ChEBI" id="CHEBI:29985"/>
        <dbReference type="ChEBI" id="CHEBI:30616"/>
        <dbReference type="ChEBI" id="CHEBI:43474"/>
        <dbReference type="ChEBI" id="CHEBI:58228"/>
        <dbReference type="ChEBI" id="CHEBI:58359"/>
        <dbReference type="ChEBI" id="CHEBI:456216"/>
        <dbReference type="EC" id="6.3.5.5"/>
    </reaction>
</comment>
<comment type="subunit">
    <text evidence="7">Heterodimer composed of 2 chains; the small (or glutamine) chain promotes the hydrolysis of glutamine to ammonia, which is used by the large (or ammonia) chain to synthesize carbamoyl phosphate.</text>
</comment>
<dbReference type="CDD" id="cd01744">
    <property type="entry name" value="GATase1_CPSase"/>
    <property type="match status" value="1"/>
</dbReference>
<feature type="binding site" evidence="10">
    <location>
        <position position="319"/>
    </location>
    <ligand>
        <name>L-glutamine</name>
        <dbReference type="ChEBI" id="CHEBI:58359"/>
    </ligand>
</feature>
<feature type="active site" description="Nucleophile" evidence="10">
    <location>
        <position position="276"/>
    </location>
</feature>
<dbReference type="Pfam" id="PF00988">
    <property type="entry name" value="CPSase_sm_chain"/>
    <property type="match status" value="1"/>
</dbReference>
<feature type="binding site" evidence="10">
    <location>
        <position position="280"/>
    </location>
    <ligand>
        <name>L-glutamine</name>
        <dbReference type="ChEBI" id="CHEBI:58359"/>
    </ligand>
</feature>
<feature type="binding site" evidence="10">
    <location>
        <position position="277"/>
    </location>
    <ligand>
        <name>L-glutamine</name>
        <dbReference type="ChEBI" id="CHEBI:58359"/>
    </ligand>
</feature>
<keyword evidence="3 10" id="KW-0436">Ligase</keyword>
<dbReference type="UniPathway" id="UPA00068">
    <property type="reaction ID" value="UER00171"/>
</dbReference>
<feature type="binding site" evidence="10">
    <location>
        <position position="50"/>
    </location>
    <ligand>
        <name>L-glutamine</name>
        <dbReference type="ChEBI" id="CHEBI:58359"/>
    </ligand>
</feature>
<dbReference type="HAMAP" id="MF_01209">
    <property type="entry name" value="CPSase_S_chain"/>
    <property type="match status" value="1"/>
</dbReference>
<keyword evidence="6 10" id="KW-0315">Glutamine amidotransferase</keyword>
<dbReference type="GO" id="GO:0004359">
    <property type="term" value="F:glutaminase activity"/>
    <property type="evidence" value="ECO:0007669"/>
    <property type="project" value="RHEA"/>
</dbReference>
<dbReference type="InterPro" id="IPR029062">
    <property type="entry name" value="Class_I_gatase-like"/>
</dbReference>
<comment type="function">
    <text evidence="10">Small subunit of the glutamine-dependent carbamoyl phosphate synthetase (CPSase). CPSase catalyzes the formation of carbamoyl phosphate from the ammonia moiety of glutamine, carbonate, and phosphate donated by ATP, constituting the first step of 2 biosynthetic pathways, one leading to arginine and/or urea and the other to pyrimidine nucleotides. The small subunit (glutamine amidotransferase) binds and cleaves glutamine to supply the large subunit with the substrate ammonia.</text>
</comment>
<organism evidence="12">
    <name type="scientific">Chondria sp.</name>
    <name type="common">in: red algae</name>
    <dbReference type="NCBI Taxonomy" id="1982705"/>
    <lineage>
        <taxon>Eukaryota</taxon>
        <taxon>Rhodophyta</taxon>
        <taxon>Florideophyceae</taxon>
        <taxon>Rhodymeniophycidae</taxon>
        <taxon>Ceramiales</taxon>
        <taxon>Rhodomelaceae</taxon>
        <taxon>Chondrieae</taxon>
        <taxon>Chondria</taxon>
    </lineage>
</organism>
<dbReference type="PANTHER" id="PTHR43418">
    <property type="entry name" value="MULTIFUNCTIONAL TRYPTOPHAN BIOSYNTHESIS PROTEIN-RELATED"/>
    <property type="match status" value="1"/>
</dbReference>
<evidence type="ECO:0000256" key="5">
    <source>
        <dbReference type="ARBA" id="ARBA00022840"/>
    </source>
</evidence>
<feature type="binding site" evidence="10">
    <location>
        <position position="318"/>
    </location>
    <ligand>
        <name>L-glutamine</name>
        <dbReference type="ChEBI" id="CHEBI:58359"/>
    </ligand>
</feature>
<keyword evidence="12" id="KW-0150">Chloroplast</keyword>
<dbReference type="GO" id="GO:0006526">
    <property type="term" value="P:L-arginine biosynthetic process"/>
    <property type="evidence" value="ECO:0007669"/>
    <property type="project" value="UniProtKB-UniRule"/>
</dbReference>
<dbReference type="UniPathway" id="UPA00070">
    <property type="reaction ID" value="UER00115"/>
</dbReference>
<comment type="pathway">
    <text evidence="10">Pyrimidine metabolism; UMP biosynthesis via de novo pathway; (S)-dihydroorotate from bicarbonate: step 1/3.</text>
</comment>
<protein>
    <recommendedName>
        <fullName evidence="10">Carbamoyl phosphate synthase small chain</fullName>
        <ecNumber evidence="10">6.3.5.5</ecNumber>
    </recommendedName>
    <alternativeName>
        <fullName evidence="10">Carbamoyl phosphate synthetase glutamine chain</fullName>
    </alternativeName>
</protein>
<feature type="region of interest" description="CPSase" evidence="10">
    <location>
        <begin position="1"/>
        <end position="198"/>
    </location>
</feature>
<keyword evidence="10" id="KW-0665">Pyrimidine biosynthesis</keyword>
<dbReference type="GO" id="GO:0006541">
    <property type="term" value="P:glutamine metabolic process"/>
    <property type="evidence" value="ECO:0007669"/>
    <property type="project" value="InterPro"/>
</dbReference>
<dbReference type="GO" id="GO:0044205">
    <property type="term" value="P:'de novo' UMP biosynthetic process"/>
    <property type="evidence" value="ECO:0007669"/>
    <property type="project" value="UniProtKB-UniRule"/>
</dbReference>
<evidence type="ECO:0000256" key="4">
    <source>
        <dbReference type="ARBA" id="ARBA00022741"/>
    </source>
</evidence>
<dbReference type="GO" id="GO:0009507">
    <property type="term" value="C:chloroplast"/>
    <property type="evidence" value="ECO:0007669"/>
    <property type="project" value="UniProtKB-SubCell"/>
</dbReference>
<proteinExistence type="inferred from homology"/>
<dbReference type="GO" id="GO:0004088">
    <property type="term" value="F:carbamoyl-phosphate synthase (glutamine-hydrolyzing) activity"/>
    <property type="evidence" value="ECO:0007669"/>
    <property type="project" value="UniProtKB-UniRule"/>
</dbReference>
<evidence type="ECO:0000259" key="11">
    <source>
        <dbReference type="SMART" id="SM01097"/>
    </source>
</evidence>
<comment type="similarity">
    <text evidence="2 10">Belongs to the CarA family.</text>
</comment>
<evidence type="ECO:0000256" key="2">
    <source>
        <dbReference type="ARBA" id="ARBA00007800"/>
    </source>
</evidence>
<dbReference type="PRINTS" id="PR00099">
    <property type="entry name" value="CPSGATASE"/>
</dbReference>
<dbReference type="SUPFAM" id="SSF52021">
    <property type="entry name" value="Carbamoyl phosphate synthetase, small subunit N-terminal domain"/>
    <property type="match status" value="1"/>
</dbReference>
<keyword evidence="10" id="KW-0055">Arginine biosynthesis</keyword>
<name>A0A1Z1MR31_9FLOR</name>
<evidence type="ECO:0000256" key="8">
    <source>
        <dbReference type="ARBA" id="ARBA00048816"/>
    </source>
</evidence>
<dbReference type="InterPro" id="IPR050472">
    <property type="entry name" value="Anth_synth/Amidotransfase"/>
</dbReference>
<dbReference type="Gene3D" id="3.50.30.20">
    <property type="entry name" value="Carbamoyl-phosphate synthase small subunit, N-terminal domain"/>
    <property type="match status" value="1"/>
</dbReference>
<dbReference type="Pfam" id="PF00117">
    <property type="entry name" value="GATase"/>
    <property type="match status" value="1"/>
</dbReference>
<dbReference type="InterPro" id="IPR036480">
    <property type="entry name" value="CarbP_synth_ssu_N_sf"/>
</dbReference>
<evidence type="ECO:0000256" key="1">
    <source>
        <dbReference type="ARBA" id="ARBA00005077"/>
    </source>
</evidence>
<evidence type="ECO:0000256" key="9">
    <source>
        <dbReference type="ARBA" id="ARBA00049285"/>
    </source>
</evidence>
<comment type="catalytic activity">
    <reaction evidence="9 10">
        <text>L-glutamine + H2O = L-glutamate + NH4(+)</text>
        <dbReference type="Rhea" id="RHEA:15889"/>
        <dbReference type="ChEBI" id="CHEBI:15377"/>
        <dbReference type="ChEBI" id="CHEBI:28938"/>
        <dbReference type="ChEBI" id="CHEBI:29985"/>
        <dbReference type="ChEBI" id="CHEBI:58359"/>
    </reaction>
</comment>
<dbReference type="PANTHER" id="PTHR43418:SF7">
    <property type="entry name" value="CARBAMOYL-PHOSPHATE SYNTHASE SMALL CHAIN"/>
    <property type="match status" value="1"/>
</dbReference>
<feature type="domain" description="Carbamoyl-phosphate synthase small subunit N-terminal" evidence="11">
    <location>
        <begin position="6"/>
        <end position="136"/>
    </location>
</feature>
<evidence type="ECO:0000256" key="10">
    <source>
        <dbReference type="HAMAP-Rule" id="MF_01209"/>
    </source>
</evidence>
<keyword evidence="12" id="KW-0934">Plastid</keyword>
<evidence type="ECO:0000256" key="7">
    <source>
        <dbReference type="ARBA" id="ARBA00044031"/>
    </source>
</evidence>
<dbReference type="Gene3D" id="3.40.50.880">
    <property type="match status" value="1"/>
</dbReference>
<dbReference type="NCBIfam" id="TIGR01368">
    <property type="entry name" value="CPSaseIIsmall"/>
    <property type="match status" value="1"/>
</dbReference>
<dbReference type="InterPro" id="IPR035686">
    <property type="entry name" value="CPSase_GATase1"/>
</dbReference>
<dbReference type="GO" id="GO:0006207">
    <property type="term" value="P:'de novo' pyrimidine nucleobase biosynthetic process"/>
    <property type="evidence" value="ECO:0007669"/>
    <property type="project" value="InterPro"/>
</dbReference>
<comment type="subunit">
    <text evidence="10">Composed of two chains; the small (or glutamine) chain promotes the hydrolysis of glutamine to ammonia, which is used by the large (or ammonia) chain to synthesize carbamoyl phosphate. Tetramer of heterodimers (alpha,beta)4.</text>
</comment>
<reference evidence="12" key="1">
    <citation type="journal article" date="2017" name="J. Phycol.">
        <title>Analysis of chloroplast genomes and a supermatrix inform reclassification of the Rhodomelaceae (Rhodophyta).</title>
        <authorList>
            <person name="Diaz-Tapia P."/>
            <person name="Maggs C.A."/>
            <person name="West J.A."/>
            <person name="Verbruggen H."/>
        </authorList>
    </citation>
    <scope>NUCLEOTIDE SEQUENCE</scope>
    <source>
        <strain evidence="12">PD1582</strain>
    </source>
</reference>
<evidence type="ECO:0000256" key="6">
    <source>
        <dbReference type="ARBA" id="ARBA00022962"/>
    </source>
</evidence>
<geneLocation type="chloroplast" evidence="12"/>
<gene>
    <name evidence="10 12" type="primary">carA</name>
</gene>
<dbReference type="EMBL" id="MF101451">
    <property type="protein sequence ID" value="ARW68211.1"/>
    <property type="molecule type" value="Genomic_DNA"/>
</dbReference>
<dbReference type="PROSITE" id="PS51273">
    <property type="entry name" value="GATASE_TYPE_1"/>
    <property type="match status" value="1"/>
</dbReference>